<evidence type="ECO:0000256" key="1">
    <source>
        <dbReference type="SAM" id="MobiDB-lite"/>
    </source>
</evidence>
<dbReference type="Proteomes" id="UP000008237">
    <property type="component" value="Unassembled WGS sequence"/>
</dbReference>
<feature type="region of interest" description="Disordered" evidence="1">
    <location>
        <begin position="77"/>
        <end position="127"/>
    </location>
</feature>
<dbReference type="InParanoid" id="E2C8A9"/>
<organism evidence="3">
    <name type="scientific">Harpegnathos saltator</name>
    <name type="common">Jerdon's jumping ant</name>
    <dbReference type="NCBI Taxonomy" id="610380"/>
    <lineage>
        <taxon>Eukaryota</taxon>
        <taxon>Metazoa</taxon>
        <taxon>Ecdysozoa</taxon>
        <taxon>Arthropoda</taxon>
        <taxon>Hexapoda</taxon>
        <taxon>Insecta</taxon>
        <taxon>Pterygota</taxon>
        <taxon>Neoptera</taxon>
        <taxon>Endopterygota</taxon>
        <taxon>Hymenoptera</taxon>
        <taxon>Apocrita</taxon>
        <taxon>Aculeata</taxon>
        <taxon>Formicoidea</taxon>
        <taxon>Formicidae</taxon>
        <taxon>Ponerinae</taxon>
        <taxon>Ponerini</taxon>
        <taxon>Harpegnathos</taxon>
    </lineage>
</organism>
<name>E2C8A9_HARSA</name>
<evidence type="ECO:0000313" key="2">
    <source>
        <dbReference type="EMBL" id="EFN75820.1"/>
    </source>
</evidence>
<reference evidence="2 3" key="1">
    <citation type="journal article" date="2010" name="Science">
        <title>Genomic comparison of the ants Camponotus floridanus and Harpegnathos saltator.</title>
        <authorList>
            <person name="Bonasio R."/>
            <person name="Zhang G."/>
            <person name="Ye C."/>
            <person name="Mutti N.S."/>
            <person name="Fang X."/>
            <person name="Qin N."/>
            <person name="Donahue G."/>
            <person name="Yang P."/>
            <person name="Li Q."/>
            <person name="Li C."/>
            <person name="Zhang P."/>
            <person name="Huang Z."/>
            <person name="Berger S.L."/>
            <person name="Reinberg D."/>
            <person name="Wang J."/>
            <person name="Liebig J."/>
        </authorList>
    </citation>
    <scope>NUCLEOTIDE SEQUENCE [LARGE SCALE GENOMIC DNA]</scope>
    <source>
        <strain evidence="2 3">R22 G/1</strain>
    </source>
</reference>
<dbReference type="EMBL" id="GL453620">
    <property type="protein sequence ID" value="EFN75820.1"/>
    <property type="molecule type" value="Genomic_DNA"/>
</dbReference>
<accession>E2C8A9</accession>
<feature type="compositionally biased region" description="Pro residues" evidence="1">
    <location>
        <begin position="85"/>
        <end position="102"/>
    </location>
</feature>
<feature type="compositionally biased region" description="Pro residues" evidence="1">
    <location>
        <begin position="110"/>
        <end position="127"/>
    </location>
</feature>
<protein>
    <submittedName>
        <fullName evidence="2">Uncharacterized protein</fullName>
    </submittedName>
</protein>
<keyword evidence="3" id="KW-1185">Reference proteome</keyword>
<dbReference type="AlphaFoldDB" id="E2C8A9"/>
<evidence type="ECO:0000313" key="3">
    <source>
        <dbReference type="Proteomes" id="UP000008237"/>
    </source>
</evidence>
<gene>
    <name evidence="2" type="ORF">EAI_06666</name>
</gene>
<sequence length="127" mass="13622">MDQLDQSSTSGIEKRKVGVQKFRTALAKHSIALLELSPRDKPRVFGKLRRSTRVLMSESRIEIEDLTVLWTDLALSDDGERAPAASPPPTPPPPAPPSPTSPPTSLTTSPPLPPASPPPPSPRPPNP</sequence>
<proteinExistence type="predicted"/>